<name>A0A1T4P3T8_9FIRM</name>
<keyword evidence="3" id="KW-1185">Reference proteome</keyword>
<dbReference type="EMBL" id="FUWM01000017">
    <property type="protein sequence ID" value="SJZ86174.1"/>
    <property type="molecule type" value="Genomic_DNA"/>
</dbReference>
<dbReference type="Proteomes" id="UP000190625">
    <property type="component" value="Unassembled WGS sequence"/>
</dbReference>
<organism evidence="2 3">
    <name type="scientific">Selenihalanaerobacter shriftii</name>
    <dbReference type="NCBI Taxonomy" id="142842"/>
    <lineage>
        <taxon>Bacteria</taxon>
        <taxon>Bacillati</taxon>
        <taxon>Bacillota</taxon>
        <taxon>Clostridia</taxon>
        <taxon>Halanaerobiales</taxon>
        <taxon>Halobacteroidaceae</taxon>
        <taxon>Selenihalanaerobacter</taxon>
    </lineage>
</organism>
<evidence type="ECO:0000256" key="1">
    <source>
        <dbReference type="SAM" id="Phobius"/>
    </source>
</evidence>
<protein>
    <submittedName>
        <fullName evidence="2">Prepilin-type N-terminal cleavage/methylation domain-containing protein</fullName>
    </submittedName>
</protein>
<proteinExistence type="predicted"/>
<reference evidence="3" key="1">
    <citation type="submission" date="2017-02" db="EMBL/GenBank/DDBJ databases">
        <authorList>
            <person name="Varghese N."/>
            <person name="Submissions S."/>
        </authorList>
    </citation>
    <scope>NUCLEOTIDE SEQUENCE [LARGE SCALE GENOMIC DNA]</scope>
    <source>
        <strain evidence="3">ATCC BAA-73</strain>
    </source>
</reference>
<dbReference type="PROSITE" id="PS00409">
    <property type="entry name" value="PROKAR_NTER_METHYL"/>
    <property type="match status" value="1"/>
</dbReference>
<accession>A0A1T4P3T8</accession>
<keyword evidence="1" id="KW-0472">Membrane</keyword>
<dbReference type="Pfam" id="PF07963">
    <property type="entry name" value="N_methyl"/>
    <property type="match status" value="1"/>
</dbReference>
<dbReference type="STRING" id="142842.SAMN02745118_02041"/>
<sequence length="194" mass="22050">MIKQEEGFTLIEILIVLAILGVVSTAIYNINITSWRVFHFNQDQVDLQQNGRIAMLRIVDRVKGAMDVRVVNNGEENDELQIKWENEDEDGNININYSRYSVSDNTLYYEYVLLSEIPSDDSDSWPTDNDWNTLSRSAPITTEVVDSIQFNSNSTTDAGNVNLLGINLSLSENPGNNDAQTYELHNEVFLRNVQ</sequence>
<dbReference type="OrthoDB" id="1807281at2"/>
<dbReference type="NCBIfam" id="TIGR02532">
    <property type="entry name" value="IV_pilin_GFxxxE"/>
    <property type="match status" value="1"/>
</dbReference>
<gene>
    <name evidence="2" type="ORF">SAMN02745118_02041</name>
</gene>
<keyword evidence="1" id="KW-1133">Transmembrane helix</keyword>
<dbReference type="RefSeq" id="WP_078810476.1">
    <property type="nucleotide sequence ID" value="NZ_FUWM01000017.1"/>
</dbReference>
<keyword evidence="1" id="KW-0812">Transmembrane</keyword>
<dbReference type="AlphaFoldDB" id="A0A1T4P3T8"/>
<evidence type="ECO:0000313" key="3">
    <source>
        <dbReference type="Proteomes" id="UP000190625"/>
    </source>
</evidence>
<dbReference type="InterPro" id="IPR012902">
    <property type="entry name" value="N_methyl_site"/>
</dbReference>
<feature type="transmembrane region" description="Helical" evidence="1">
    <location>
        <begin position="7"/>
        <end position="28"/>
    </location>
</feature>
<evidence type="ECO:0000313" key="2">
    <source>
        <dbReference type="EMBL" id="SJZ86174.1"/>
    </source>
</evidence>